<reference evidence="1" key="1">
    <citation type="submission" date="2021-06" db="EMBL/GenBank/DDBJ databases">
        <authorList>
            <person name="Kallberg Y."/>
            <person name="Tangrot J."/>
            <person name="Rosling A."/>
        </authorList>
    </citation>
    <scope>NUCLEOTIDE SEQUENCE</scope>
    <source>
        <strain evidence="1">MA453B</strain>
    </source>
</reference>
<keyword evidence="2" id="KW-1185">Reference proteome</keyword>
<name>A0A9N9JX97_9GLOM</name>
<evidence type="ECO:0000313" key="2">
    <source>
        <dbReference type="Proteomes" id="UP000789405"/>
    </source>
</evidence>
<protein>
    <submittedName>
        <fullName evidence="1">24982_t:CDS:1</fullName>
    </submittedName>
</protein>
<accession>A0A9N9JX97</accession>
<sequence length="135" mass="15817">HRNVWRSPSFSYDTSLLLRNVNKDQLFDAWADDSFTEGWNNKERALARYMPNVLIKELANCYFEVDTKKVTLKTDFSIWKGNPFVIVDEDNHLNNISKNTWWGECQIAGELLALAFVNYNVLQRNTVLNHSLQYV</sequence>
<dbReference type="AlphaFoldDB" id="A0A9N9JX97"/>
<dbReference type="EMBL" id="CAJVPY010031143">
    <property type="protein sequence ID" value="CAG8796186.1"/>
    <property type="molecule type" value="Genomic_DNA"/>
</dbReference>
<proteinExistence type="predicted"/>
<evidence type="ECO:0000313" key="1">
    <source>
        <dbReference type="EMBL" id="CAG8796186.1"/>
    </source>
</evidence>
<dbReference type="Proteomes" id="UP000789405">
    <property type="component" value="Unassembled WGS sequence"/>
</dbReference>
<dbReference type="OrthoDB" id="2447694at2759"/>
<feature type="non-terminal residue" evidence="1">
    <location>
        <position position="135"/>
    </location>
</feature>
<organism evidence="1 2">
    <name type="scientific">Dentiscutata erythropus</name>
    <dbReference type="NCBI Taxonomy" id="1348616"/>
    <lineage>
        <taxon>Eukaryota</taxon>
        <taxon>Fungi</taxon>
        <taxon>Fungi incertae sedis</taxon>
        <taxon>Mucoromycota</taxon>
        <taxon>Glomeromycotina</taxon>
        <taxon>Glomeromycetes</taxon>
        <taxon>Diversisporales</taxon>
        <taxon>Gigasporaceae</taxon>
        <taxon>Dentiscutata</taxon>
    </lineage>
</organism>
<comment type="caution">
    <text evidence="1">The sequence shown here is derived from an EMBL/GenBank/DDBJ whole genome shotgun (WGS) entry which is preliminary data.</text>
</comment>
<gene>
    <name evidence="1" type="ORF">DERYTH_LOCUS22428</name>
</gene>